<gene>
    <name evidence="2" type="ORF">CGE01nite_05870</name>
</gene>
<dbReference type="EMBL" id="BJLQ01000004">
    <property type="protein sequence ID" value="GEA83336.1"/>
    <property type="molecule type" value="Genomic_DNA"/>
</dbReference>
<dbReference type="Proteomes" id="UP000320461">
    <property type="component" value="Unassembled WGS sequence"/>
</dbReference>
<dbReference type="InterPro" id="IPR013783">
    <property type="entry name" value="Ig-like_fold"/>
</dbReference>
<name>A0A4Y3KI73_9CELL</name>
<proteinExistence type="predicted"/>
<accession>A0A4Y3KI73</accession>
<evidence type="ECO:0000313" key="2">
    <source>
        <dbReference type="EMBL" id="GEA83336.1"/>
    </source>
</evidence>
<evidence type="ECO:0000313" key="3">
    <source>
        <dbReference type="Proteomes" id="UP000320461"/>
    </source>
</evidence>
<organism evidence="2 3">
    <name type="scientific">Cellulomonas gelida</name>
    <dbReference type="NCBI Taxonomy" id="1712"/>
    <lineage>
        <taxon>Bacteria</taxon>
        <taxon>Bacillati</taxon>
        <taxon>Actinomycetota</taxon>
        <taxon>Actinomycetes</taxon>
        <taxon>Micrococcales</taxon>
        <taxon>Cellulomonadaceae</taxon>
        <taxon>Cellulomonas</taxon>
    </lineage>
</organism>
<protein>
    <recommendedName>
        <fullName evidence="4">Alpha-galactosidase NEW3 domain-containing protein</fullName>
    </recommendedName>
</protein>
<feature type="transmembrane region" description="Helical" evidence="1">
    <location>
        <begin position="176"/>
        <end position="199"/>
    </location>
</feature>
<dbReference type="OrthoDB" id="4336304at2"/>
<dbReference type="AlphaFoldDB" id="A0A4Y3KI73"/>
<dbReference type="GO" id="GO:0005975">
    <property type="term" value="P:carbohydrate metabolic process"/>
    <property type="evidence" value="ECO:0007669"/>
    <property type="project" value="UniProtKB-ARBA"/>
</dbReference>
<keyword evidence="1" id="KW-0812">Transmembrane</keyword>
<evidence type="ECO:0008006" key="4">
    <source>
        <dbReference type="Google" id="ProtNLM"/>
    </source>
</evidence>
<dbReference type="RefSeq" id="WP_141368882.1">
    <property type="nucleotide sequence ID" value="NZ_BJLQ01000004.1"/>
</dbReference>
<reference evidence="2 3" key="1">
    <citation type="submission" date="2019-06" db="EMBL/GenBank/DDBJ databases">
        <title>Whole genome shotgun sequence of Cellulomonas gelida NBRC 3748.</title>
        <authorList>
            <person name="Hosoyama A."/>
            <person name="Uohara A."/>
            <person name="Ohji S."/>
            <person name="Ichikawa N."/>
        </authorList>
    </citation>
    <scope>NUCLEOTIDE SEQUENCE [LARGE SCALE GENOMIC DNA]</scope>
    <source>
        <strain evidence="2 3">NBRC 3748</strain>
    </source>
</reference>
<comment type="caution">
    <text evidence="2">The sequence shown here is derived from an EMBL/GenBank/DDBJ whole genome shotgun (WGS) entry which is preliminary data.</text>
</comment>
<sequence>MTSAVRPRGLVVPVLAVISVALGVLLPAVSAGASDEASWSVRPRDGSAVIEHVLRAGDEVDDAVVVRNEGGRTLELAVSASDTRADADGALEVADTRTGPAAWVSVPVEPVTLAAGEDVGVPVHVVVPPDAAPGTYVAAVVTTAPDEQGGLAVERRLALRVVLTVEAPGASDAGPWGLVVGALVVGAFAAVAAGAVVVLRRRRDVPHSVE</sequence>
<evidence type="ECO:0000256" key="1">
    <source>
        <dbReference type="SAM" id="Phobius"/>
    </source>
</evidence>
<keyword evidence="3" id="KW-1185">Reference proteome</keyword>
<keyword evidence="1" id="KW-1133">Transmembrane helix</keyword>
<dbReference type="Gene3D" id="2.60.40.10">
    <property type="entry name" value="Immunoglobulins"/>
    <property type="match status" value="1"/>
</dbReference>
<keyword evidence="1" id="KW-0472">Membrane</keyword>